<dbReference type="Proteomes" id="UP001597532">
    <property type="component" value="Unassembled WGS sequence"/>
</dbReference>
<dbReference type="InterPro" id="IPR011990">
    <property type="entry name" value="TPR-like_helical_dom_sf"/>
</dbReference>
<dbReference type="InterPro" id="IPR033985">
    <property type="entry name" value="SusD-like_N"/>
</dbReference>
<evidence type="ECO:0000259" key="6">
    <source>
        <dbReference type="Pfam" id="PF07980"/>
    </source>
</evidence>
<dbReference type="Gene3D" id="1.25.40.390">
    <property type="match status" value="1"/>
</dbReference>
<name>A0ABW5VCE4_9FLAO</name>
<dbReference type="SUPFAM" id="SSF48452">
    <property type="entry name" value="TPR-like"/>
    <property type="match status" value="1"/>
</dbReference>
<proteinExistence type="inferred from homology"/>
<reference evidence="9" key="1">
    <citation type="journal article" date="2019" name="Int. J. Syst. Evol. Microbiol.">
        <title>The Global Catalogue of Microorganisms (GCM) 10K type strain sequencing project: providing services to taxonomists for standard genome sequencing and annotation.</title>
        <authorList>
            <consortium name="The Broad Institute Genomics Platform"/>
            <consortium name="The Broad Institute Genome Sequencing Center for Infectious Disease"/>
            <person name="Wu L."/>
            <person name="Ma J."/>
        </authorList>
    </citation>
    <scope>NUCLEOTIDE SEQUENCE [LARGE SCALE GENOMIC DNA]</scope>
    <source>
        <strain evidence="9">KCTC 52924</strain>
    </source>
</reference>
<keyword evidence="5" id="KW-0998">Cell outer membrane</keyword>
<feature type="domain" description="RagB/SusD" evidence="6">
    <location>
        <begin position="256"/>
        <end position="485"/>
    </location>
</feature>
<gene>
    <name evidence="8" type="ORF">ACFS1K_03355</name>
</gene>
<evidence type="ECO:0000259" key="7">
    <source>
        <dbReference type="Pfam" id="PF14322"/>
    </source>
</evidence>
<evidence type="ECO:0000256" key="2">
    <source>
        <dbReference type="ARBA" id="ARBA00006275"/>
    </source>
</evidence>
<dbReference type="InterPro" id="IPR012944">
    <property type="entry name" value="SusD_RagB_dom"/>
</dbReference>
<evidence type="ECO:0000256" key="3">
    <source>
        <dbReference type="ARBA" id="ARBA00022729"/>
    </source>
</evidence>
<evidence type="ECO:0000313" key="9">
    <source>
        <dbReference type="Proteomes" id="UP001597532"/>
    </source>
</evidence>
<dbReference type="PROSITE" id="PS51257">
    <property type="entry name" value="PROKAR_LIPOPROTEIN"/>
    <property type="match status" value="1"/>
</dbReference>
<dbReference type="Pfam" id="PF14322">
    <property type="entry name" value="SusD-like_3"/>
    <property type="match status" value="1"/>
</dbReference>
<comment type="caution">
    <text evidence="8">The sequence shown here is derived from an EMBL/GenBank/DDBJ whole genome shotgun (WGS) entry which is preliminary data.</text>
</comment>
<evidence type="ECO:0000313" key="8">
    <source>
        <dbReference type="EMBL" id="MFD2788794.1"/>
    </source>
</evidence>
<feature type="domain" description="SusD-like N-terminal" evidence="7">
    <location>
        <begin position="21"/>
        <end position="216"/>
    </location>
</feature>
<comment type="similarity">
    <text evidence="2">Belongs to the SusD family.</text>
</comment>
<dbReference type="EMBL" id="JBHUOK010000004">
    <property type="protein sequence ID" value="MFD2788794.1"/>
    <property type="molecule type" value="Genomic_DNA"/>
</dbReference>
<dbReference type="RefSeq" id="WP_251806804.1">
    <property type="nucleotide sequence ID" value="NZ_CP166679.1"/>
</dbReference>
<organism evidence="8 9">
    <name type="scientific">Arenibacter antarcticus</name>
    <dbReference type="NCBI Taxonomy" id="2040469"/>
    <lineage>
        <taxon>Bacteria</taxon>
        <taxon>Pseudomonadati</taxon>
        <taxon>Bacteroidota</taxon>
        <taxon>Flavobacteriia</taxon>
        <taxon>Flavobacteriales</taxon>
        <taxon>Flavobacteriaceae</taxon>
        <taxon>Arenibacter</taxon>
    </lineage>
</organism>
<sequence length="485" mass="56656">MRIFKIISVFSVLIGLFSCDDFLDEQDPSQITNATFWGNADELEQGLTATYSALKQTYLWNSQGFKNMNSRGDDIVARIQNPHIYQPDLFLNDPSNTFARDMWKNAYILIFRANQVIDNSQNIEMNDQRKQEIVLEAKFLRSLAYFVLAQNFQQAPLILSSDPETRFPEKASEAELWTQIEKDFMEVSQLPENYSSDMTGHATKWAAKAFLAKSYLYRGKWQLAVDELQGIIDSGQFSLMPDVYDNWNSENENNEESIFEIQYMFSTASNQINQREIHFAPAAIGGYYVLSPSDWIFEEFQKEKTVDGDFDARMYATFIWNYPGAEIYQVPFTEFFSDNPDYIAWKKFQLWDKSIAEASLHRSEINERIMRYSHVLLMYAEAQAELGNLSPSIQAINEIRNRAKLSSIQEGSMTQNEILEEIRHQRALEFHLEGERWYDIVRWGIGNDVFSNNLERPDYMEKFNYFPIPQEELDANSNLIQNDEW</sequence>
<dbReference type="Pfam" id="PF07980">
    <property type="entry name" value="SusD_RagB"/>
    <property type="match status" value="1"/>
</dbReference>
<evidence type="ECO:0000256" key="1">
    <source>
        <dbReference type="ARBA" id="ARBA00004442"/>
    </source>
</evidence>
<protein>
    <submittedName>
        <fullName evidence="8">RagB/SusD family nutrient uptake outer membrane protein</fullName>
    </submittedName>
</protein>
<accession>A0ABW5VCE4</accession>
<keyword evidence="4" id="KW-0472">Membrane</keyword>
<dbReference type="CDD" id="cd08977">
    <property type="entry name" value="SusD"/>
    <property type="match status" value="1"/>
</dbReference>
<keyword evidence="3" id="KW-0732">Signal</keyword>
<evidence type="ECO:0000256" key="5">
    <source>
        <dbReference type="ARBA" id="ARBA00023237"/>
    </source>
</evidence>
<keyword evidence="9" id="KW-1185">Reference proteome</keyword>
<comment type="subcellular location">
    <subcellularLocation>
        <location evidence="1">Cell outer membrane</location>
    </subcellularLocation>
</comment>
<evidence type="ECO:0000256" key="4">
    <source>
        <dbReference type="ARBA" id="ARBA00023136"/>
    </source>
</evidence>